<evidence type="ECO:0000313" key="2">
    <source>
        <dbReference type="Proteomes" id="UP000325787"/>
    </source>
</evidence>
<dbReference type="OrthoDB" id="4001405at2"/>
<evidence type="ECO:0000313" key="1">
    <source>
        <dbReference type="EMBL" id="QFZ19851.1"/>
    </source>
</evidence>
<dbReference type="AlphaFoldDB" id="A0A5Q0H0S5"/>
<name>A0A5Q0H0S5_SACSY</name>
<protein>
    <submittedName>
        <fullName evidence="1">Uncharacterized protein</fullName>
    </submittedName>
</protein>
<reference evidence="2" key="1">
    <citation type="journal article" date="2021" name="Curr. Microbiol.">
        <title>Complete genome of nocamycin-producing strain Saccharothrix syringae NRRL B-16468 reveals the biosynthetic potential for secondary metabolites.</title>
        <authorList>
            <person name="Mo X."/>
            <person name="Yang S."/>
        </authorList>
    </citation>
    <scope>NUCLEOTIDE SEQUENCE [LARGE SCALE GENOMIC DNA]</scope>
    <source>
        <strain evidence="2">ATCC 51364 / DSM 43886 / JCM 6844 / KCTC 9398 / NBRC 14523 / NRRL B-16468 / INA 2240</strain>
    </source>
</reference>
<keyword evidence="2" id="KW-1185">Reference proteome</keyword>
<sequence>MDDVVLGSVTCPSGQLVLVDGGYLGLWSGERSPDEVAEPGGVAAVDFEVVGPDADLAARSFDRQSGCRLYDIPEHAAEMFTALFDEHCRERGFSASLHRFPSRVPHRARVRHALAAADPDFLITGVPVVPVGGVPTDRALRVVATRGQQGWAHIRIELGEGAVADRRTLARLGVDHARFAFADADALGSWVHETPLDGLADVVFWGRDEDEVAAEFGARRTGTPGDDHYGWLDLPVREAYRRAVALEEHRQAEPERRFAFDFRPHSHHWRAMAGVRAADHEAATLTVGGADIMVAMTSVGDGYFPVHLDVDAAGAPVAVHIAVDG</sequence>
<dbReference type="KEGG" id="ssyi:EKG83_22630"/>
<dbReference type="EMBL" id="CP034550">
    <property type="protein sequence ID" value="QFZ19851.1"/>
    <property type="molecule type" value="Genomic_DNA"/>
</dbReference>
<dbReference type="RefSeq" id="WP_033429488.1">
    <property type="nucleotide sequence ID" value="NZ_CP034550.1"/>
</dbReference>
<dbReference type="Proteomes" id="UP000325787">
    <property type="component" value="Chromosome"/>
</dbReference>
<organism evidence="1 2">
    <name type="scientific">Saccharothrix syringae</name>
    <name type="common">Nocardiopsis syringae</name>
    <dbReference type="NCBI Taxonomy" id="103733"/>
    <lineage>
        <taxon>Bacteria</taxon>
        <taxon>Bacillati</taxon>
        <taxon>Actinomycetota</taxon>
        <taxon>Actinomycetes</taxon>
        <taxon>Pseudonocardiales</taxon>
        <taxon>Pseudonocardiaceae</taxon>
        <taxon>Saccharothrix</taxon>
    </lineage>
</organism>
<gene>
    <name evidence="1" type="ORF">EKG83_22630</name>
</gene>
<proteinExistence type="predicted"/>
<accession>A0A5Q0H0S5</accession>